<keyword evidence="1" id="KW-0812">Transmembrane</keyword>
<evidence type="ECO:0000313" key="2">
    <source>
        <dbReference type="EMBL" id="NID08680.1"/>
    </source>
</evidence>
<accession>A0ABX0Q9B9</accession>
<comment type="caution">
    <text evidence="2">The sequence shown here is derived from an EMBL/GenBank/DDBJ whole genome shotgun (WGS) entry which is preliminary data.</text>
</comment>
<evidence type="ECO:0000313" key="3">
    <source>
        <dbReference type="Proteomes" id="UP000606008"/>
    </source>
</evidence>
<evidence type="ECO:0008006" key="4">
    <source>
        <dbReference type="Google" id="ProtNLM"/>
    </source>
</evidence>
<proteinExistence type="predicted"/>
<name>A0ABX0Q9B9_9BACT</name>
<dbReference type="Proteomes" id="UP000606008">
    <property type="component" value="Unassembled WGS sequence"/>
</dbReference>
<keyword evidence="3" id="KW-1185">Reference proteome</keyword>
<reference evidence="2" key="1">
    <citation type="submission" date="2024-05" db="EMBL/GenBank/DDBJ databases">
        <authorList>
            <person name="Jung D.-H."/>
        </authorList>
    </citation>
    <scope>NUCLEOTIDE SEQUENCE</scope>
    <source>
        <strain evidence="2">JA-25</strain>
    </source>
</reference>
<feature type="transmembrane region" description="Helical" evidence="1">
    <location>
        <begin position="17"/>
        <end position="39"/>
    </location>
</feature>
<dbReference type="EMBL" id="WAEL01000001">
    <property type="protein sequence ID" value="NID08680.1"/>
    <property type="molecule type" value="Genomic_DNA"/>
</dbReference>
<gene>
    <name evidence="2" type="ORF">F7231_00725</name>
</gene>
<protein>
    <recommendedName>
        <fullName evidence="4">Tetratricopeptide repeat protein</fullName>
    </recommendedName>
</protein>
<keyword evidence="1" id="KW-1133">Transmembrane helix</keyword>
<sequence length="94" mass="11041">MFLLVNPISTTSSIDQIIWLHIVKSLFIFLIFSFVHTAFWQTPFPVDMLAFARSIAYKKNFAEADRLLSRFTSTKNEVNALRLHAQVLYWMKEN</sequence>
<organism evidence="2 3">
    <name type="scientific">Fibrivirga algicola</name>
    <dbReference type="NCBI Taxonomy" id="2950420"/>
    <lineage>
        <taxon>Bacteria</taxon>
        <taxon>Pseudomonadati</taxon>
        <taxon>Bacteroidota</taxon>
        <taxon>Cytophagia</taxon>
        <taxon>Cytophagales</taxon>
        <taxon>Spirosomataceae</taxon>
        <taxon>Fibrivirga</taxon>
    </lineage>
</organism>
<keyword evidence="1" id="KW-0472">Membrane</keyword>
<evidence type="ECO:0000256" key="1">
    <source>
        <dbReference type="SAM" id="Phobius"/>
    </source>
</evidence>